<gene>
    <name evidence="2" type="ORF">SGX49_005330</name>
</gene>
<keyword evidence="1" id="KW-0472">Membrane</keyword>
<sequence>MDEKVMALATLQAAQEAANWAFWSMIGTWVAGIATFLAVCVSLHLGLKKPKAHISCRVNVGITWQGPYQKKGVTIVITNLALHTVKVTSINWTFKKDITFYQPFHSPLSMQLPQKLDYGEQATFWIDIDGNSEWIEKIALGLKEQDANPKDFRCVISVTTGESFTFEIEKTLMDKITSSYHQISKTESHQT</sequence>
<protein>
    <submittedName>
        <fullName evidence="2">Uncharacterized protein</fullName>
    </submittedName>
</protein>
<keyword evidence="1" id="KW-0812">Transmembrane</keyword>
<accession>A0AAN4IHU5</accession>
<name>A0AAN4IHU5_CITFR</name>
<organism evidence="2 3">
    <name type="scientific">Citrobacter freundii</name>
    <dbReference type="NCBI Taxonomy" id="546"/>
    <lineage>
        <taxon>Bacteria</taxon>
        <taxon>Pseudomonadati</taxon>
        <taxon>Pseudomonadota</taxon>
        <taxon>Gammaproteobacteria</taxon>
        <taxon>Enterobacterales</taxon>
        <taxon>Enterobacteriaceae</taxon>
        <taxon>Citrobacter</taxon>
        <taxon>Citrobacter freundii complex</taxon>
    </lineage>
</organism>
<evidence type="ECO:0000313" key="2">
    <source>
        <dbReference type="EMBL" id="ELV3682822.1"/>
    </source>
</evidence>
<reference evidence="2" key="1">
    <citation type="submission" date="2023-05" db="EMBL/GenBank/DDBJ databases">
        <authorList>
            <consortium name="Clinical and Environmental Microbiology Branch: Whole genome sequencing antimicrobial resistance pathogens in the healthcare setting"/>
        </authorList>
    </citation>
    <scope>NUCLEOTIDE SEQUENCE</scope>
    <source>
        <strain evidence="2">2023GN-00287</strain>
    </source>
</reference>
<dbReference type="RefSeq" id="WP_071687821.1">
    <property type="nucleotide sequence ID" value="NZ_CBDITY010000001.1"/>
</dbReference>
<dbReference type="Proteomes" id="UP001279522">
    <property type="component" value="Unassembled WGS sequence"/>
</dbReference>
<feature type="transmembrane region" description="Helical" evidence="1">
    <location>
        <begin position="20"/>
        <end position="47"/>
    </location>
</feature>
<comment type="caution">
    <text evidence="2">The sequence shown here is derived from an EMBL/GenBank/DDBJ whole genome shotgun (WGS) entry which is preliminary data.</text>
</comment>
<proteinExistence type="predicted"/>
<evidence type="ECO:0000256" key="1">
    <source>
        <dbReference type="SAM" id="Phobius"/>
    </source>
</evidence>
<dbReference type="EMBL" id="ABOSXX010000059">
    <property type="protein sequence ID" value="ELV3682822.1"/>
    <property type="molecule type" value="Genomic_DNA"/>
</dbReference>
<keyword evidence="1" id="KW-1133">Transmembrane helix</keyword>
<dbReference type="AlphaFoldDB" id="A0AAN4IHU5"/>
<evidence type="ECO:0000313" key="3">
    <source>
        <dbReference type="Proteomes" id="UP001279522"/>
    </source>
</evidence>